<dbReference type="PANTHER" id="PTHR46776">
    <property type="entry name" value="CYCLIN-DEPENDENT KINASE INHIBITOR 4-RELATED"/>
    <property type="match status" value="1"/>
</dbReference>
<organism evidence="3">
    <name type="scientific">Sesamum latifolium</name>
    <dbReference type="NCBI Taxonomy" id="2727402"/>
    <lineage>
        <taxon>Eukaryota</taxon>
        <taxon>Viridiplantae</taxon>
        <taxon>Streptophyta</taxon>
        <taxon>Embryophyta</taxon>
        <taxon>Tracheophyta</taxon>
        <taxon>Spermatophyta</taxon>
        <taxon>Magnoliopsida</taxon>
        <taxon>eudicotyledons</taxon>
        <taxon>Gunneridae</taxon>
        <taxon>Pentapetalae</taxon>
        <taxon>asterids</taxon>
        <taxon>lamiids</taxon>
        <taxon>Lamiales</taxon>
        <taxon>Pedaliaceae</taxon>
        <taxon>Sesamum</taxon>
    </lineage>
</organism>
<proteinExistence type="predicted"/>
<evidence type="ECO:0000256" key="1">
    <source>
        <dbReference type="ARBA" id="ARBA00023306"/>
    </source>
</evidence>
<evidence type="ECO:0000256" key="2">
    <source>
        <dbReference type="SAM" id="MobiDB-lite"/>
    </source>
</evidence>
<dbReference type="EMBL" id="JACGWN010000002">
    <property type="protein sequence ID" value="KAL0461022.1"/>
    <property type="molecule type" value="Genomic_DNA"/>
</dbReference>
<dbReference type="GO" id="GO:0004861">
    <property type="term" value="F:cyclin-dependent protein serine/threonine kinase inhibitor activity"/>
    <property type="evidence" value="ECO:0007669"/>
    <property type="project" value="InterPro"/>
</dbReference>
<name>A0AAW2Y5E9_9LAMI</name>
<accession>A0AAW2Y5E9</accession>
<dbReference type="InterPro" id="IPR044275">
    <property type="entry name" value="KRP"/>
</dbReference>
<protein>
    <submittedName>
        <fullName evidence="3">Cyclin-dependent kinase inhibitor 3</fullName>
    </submittedName>
</protein>
<gene>
    <name evidence="3" type="ORF">Slati_0729400</name>
</gene>
<dbReference type="AlphaFoldDB" id="A0AAW2Y5E9"/>
<reference evidence="3" key="2">
    <citation type="journal article" date="2024" name="Plant">
        <title>Genomic evolution and insights into agronomic trait innovations of Sesamum species.</title>
        <authorList>
            <person name="Miao H."/>
            <person name="Wang L."/>
            <person name="Qu L."/>
            <person name="Liu H."/>
            <person name="Sun Y."/>
            <person name="Le M."/>
            <person name="Wang Q."/>
            <person name="Wei S."/>
            <person name="Zheng Y."/>
            <person name="Lin W."/>
            <person name="Duan Y."/>
            <person name="Cao H."/>
            <person name="Xiong S."/>
            <person name="Wang X."/>
            <person name="Wei L."/>
            <person name="Li C."/>
            <person name="Ma Q."/>
            <person name="Ju M."/>
            <person name="Zhao R."/>
            <person name="Li G."/>
            <person name="Mu C."/>
            <person name="Tian Q."/>
            <person name="Mei H."/>
            <person name="Zhang T."/>
            <person name="Gao T."/>
            <person name="Zhang H."/>
        </authorList>
    </citation>
    <scope>NUCLEOTIDE SEQUENCE</scope>
    <source>
        <strain evidence="3">KEN1</strain>
    </source>
</reference>
<sequence>MGKYTRKAKMTADVALMDVSQSYLGVRTRAKTLALQRLQSAAAAPPPSNPGACYLELRSRRLEKPMQQQNSRGLRQSCGCRGKEDPEVGNREEYFQTGVILGSIEAGVWGLRPPLGKMIWILKQRKGTLAGSGEKVGFLASKREPF</sequence>
<reference evidence="3" key="1">
    <citation type="submission" date="2020-06" db="EMBL/GenBank/DDBJ databases">
        <authorList>
            <person name="Li T."/>
            <person name="Hu X."/>
            <person name="Zhang T."/>
            <person name="Song X."/>
            <person name="Zhang H."/>
            <person name="Dai N."/>
            <person name="Sheng W."/>
            <person name="Hou X."/>
            <person name="Wei L."/>
        </authorList>
    </citation>
    <scope>NUCLEOTIDE SEQUENCE</scope>
    <source>
        <strain evidence="3">KEN1</strain>
        <tissue evidence="3">Leaf</tissue>
    </source>
</reference>
<evidence type="ECO:0000313" key="3">
    <source>
        <dbReference type="EMBL" id="KAL0461022.1"/>
    </source>
</evidence>
<dbReference type="GO" id="GO:0051726">
    <property type="term" value="P:regulation of cell cycle"/>
    <property type="evidence" value="ECO:0007669"/>
    <property type="project" value="InterPro"/>
</dbReference>
<feature type="region of interest" description="Disordered" evidence="2">
    <location>
        <begin position="64"/>
        <end position="87"/>
    </location>
</feature>
<keyword evidence="3" id="KW-0649">Protein kinase inhibitor</keyword>
<keyword evidence="1" id="KW-0131">Cell cycle</keyword>
<comment type="caution">
    <text evidence="3">The sequence shown here is derived from an EMBL/GenBank/DDBJ whole genome shotgun (WGS) entry which is preliminary data.</text>
</comment>